<evidence type="ECO:0000313" key="3">
    <source>
        <dbReference type="Proteomes" id="UP000593573"/>
    </source>
</evidence>
<gene>
    <name evidence="2" type="ORF">Goklo_025302</name>
</gene>
<dbReference type="OrthoDB" id="994933at2759"/>
<name>A0A7J8WFN9_9ROSI</name>
<keyword evidence="3" id="KW-1185">Reference proteome</keyword>
<feature type="region of interest" description="Disordered" evidence="1">
    <location>
        <begin position="1"/>
        <end position="37"/>
    </location>
</feature>
<proteinExistence type="predicted"/>
<sequence length="135" mass="15411">MSGESSEQPKKRGRPSHSPTDSQKKNKSKTDRRTRQEIRVRAFCFQHLLRLHSIQSMSGESPKQPPKRGRPSCHLPTDNPKKSKRITDKKARQENRAIVVELTEAAPRLTQLLESVRSINGGDLQQTLRYIQVST</sequence>
<accession>A0A7J8WFN9</accession>
<evidence type="ECO:0000256" key="1">
    <source>
        <dbReference type="SAM" id="MobiDB-lite"/>
    </source>
</evidence>
<evidence type="ECO:0000313" key="2">
    <source>
        <dbReference type="EMBL" id="MBA0673494.1"/>
    </source>
</evidence>
<feature type="compositionally biased region" description="Basic and acidic residues" evidence="1">
    <location>
        <begin position="22"/>
        <end position="37"/>
    </location>
</feature>
<comment type="caution">
    <text evidence="2">The sequence shown here is derived from an EMBL/GenBank/DDBJ whole genome shotgun (WGS) entry which is preliminary data.</text>
</comment>
<dbReference type="AlphaFoldDB" id="A0A7J8WFN9"/>
<feature type="non-terminal residue" evidence="2">
    <location>
        <position position="1"/>
    </location>
</feature>
<feature type="compositionally biased region" description="Basic and acidic residues" evidence="1">
    <location>
        <begin position="79"/>
        <end position="92"/>
    </location>
</feature>
<reference evidence="2 3" key="1">
    <citation type="journal article" date="2019" name="Genome Biol. Evol.">
        <title>Insights into the evolution of the New World diploid cottons (Gossypium, subgenus Houzingenia) based on genome sequencing.</title>
        <authorList>
            <person name="Grover C.E."/>
            <person name="Arick M.A. 2nd"/>
            <person name="Thrash A."/>
            <person name="Conover J.L."/>
            <person name="Sanders W.S."/>
            <person name="Peterson D.G."/>
            <person name="Frelichowski J.E."/>
            <person name="Scheffler J.A."/>
            <person name="Scheffler B.E."/>
            <person name="Wendel J.F."/>
        </authorList>
    </citation>
    <scope>NUCLEOTIDE SEQUENCE [LARGE SCALE GENOMIC DNA]</scope>
    <source>
        <strain evidence="2">57</strain>
        <tissue evidence="2">Leaf</tissue>
    </source>
</reference>
<protein>
    <submittedName>
        <fullName evidence="2">Uncharacterized protein</fullName>
    </submittedName>
</protein>
<dbReference type="EMBL" id="JABFAB010247561">
    <property type="protein sequence ID" value="MBA0673494.1"/>
    <property type="molecule type" value="Genomic_DNA"/>
</dbReference>
<dbReference type="Proteomes" id="UP000593573">
    <property type="component" value="Unassembled WGS sequence"/>
</dbReference>
<feature type="region of interest" description="Disordered" evidence="1">
    <location>
        <begin position="53"/>
        <end position="92"/>
    </location>
</feature>
<organism evidence="2 3">
    <name type="scientific">Gossypium klotzschianum</name>
    <dbReference type="NCBI Taxonomy" id="34286"/>
    <lineage>
        <taxon>Eukaryota</taxon>
        <taxon>Viridiplantae</taxon>
        <taxon>Streptophyta</taxon>
        <taxon>Embryophyta</taxon>
        <taxon>Tracheophyta</taxon>
        <taxon>Spermatophyta</taxon>
        <taxon>Magnoliopsida</taxon>
        <taxon>eudicotyledons</taxon>
        <taxon>Gunneridae</taxon>
        <taxon>Pentapetalae</taxon>
        <taxon>rosids</taxon>
        <taxon>malvids</taxon>
        <taxon>Malvales</taxon>
        <taxon>Malvaceae</taxon>
        <taxon>Malvoideae</taxon>
        <taxon>Gossypium</taxon>
    </lineage>
</organism>